<feature type="region of interest" description="Disordered" evidence="4">
    <location>
        <begin position="705"/>
        <end position="840"/>
    </location>
</feature>
<dbReference type="InterPro" id="IPR008160">
    <property type="entry name" value="Collagen"/>
</dbReference>
<dbReference type="GO" id="GO:0042302">
    <property type="term" value="F:structural constituent of cuticle"/>
    <property type="evidence" value="ECO:0007669"/>
    <property type="project" value="InterPro"/>
</dbReference>
<evidence type="ECO:0000256" key="6">
    <source>
        <dbReference type="SAM" id="SignalP"/>
    </source>
</evidence>
<feature type="transmembrane region" description="Helical" evidence="5">
    <location>
        <begin position="178"/>
        <end position="199"/>
    </location>
</feature>
<comment type="subunit">
    <text evidence="1">Collagen polypeptide chains are complexed within the cuticle by disulfide bonds and other types of covalent cross-links.</text>
</comment>
<evidence type="ECO:0000259" key="7">
    <source>
        <dbReference type="PROSITE" id="PS50106"/>
    </source>
</evidence>
<evidence type="ECO:0000256" key="1">
    <source>
        <dbReference type="ARBA" id="ARBA00011518"/>
    </source>
</evidence>
<organism evidence="8 9">
    <name type="scientific">Caenorhabditis auriculariae</name>
    <dbReference type="NCBI Taxonomy" id="2777116"/>
    <lineage>
        <taxon>Eukaryota</taxon>
        <taxon>Metazoa</taxon>
        <taxon>Ecdysozoa</taxon>
        <taxon>Nematoda</taxon>
        <taxon>Chromadorea</taxon>
        <taxon>Rhabditida</taxon>
        <taxon>Rhabditina</taxon>
        <taxon>Rhabditomorpha</taxon>
        <taxon>Rhabditoidea</taxon>
        <taxon>Rhabditidae</taxon>
        <taxon>Peloderinae</taxon>
        <taxon>Caenorhabditis</taxon>
    </lineage>
</organism>
<feature type="compositionally biased region" description="Pro residues" evidence="4">
    <location>
        <begin position="774"/>
        <end position="788"/>
    </location>
</feature>
<feature type="compositionally biased region" description="Basic and acidic residues" evidence="4">
    <location>
        <begin position="862"/>
        <end position="885"/>
    </location>
</feature>
<evidence type="ECO:0000313" key="8">
    <source>
        <dbReference type="EMBL" id="CAD6196744.1"/>
    </source>
</evidence>
<feature type="compositionally biased region" description="Low complexity" evidence="4">
    <location>
        <begin position="707"/>
        <end position="726"/>
    </location>
</feature>
<feature type="signal peptide" evidence="6">
    <location>
        <begin position="1"/>
        <end position="21"/>
    </location>
</feature>
<evidence type="ECO:0000256" key="2">
    <source>
        <dbReference type="ARBA" id="ARBA00022737"/>
    </source>
</evidence>
<dbReference type="Pfam" id="PF01391">
    <property type="entry name" value="Collagen"/>
    <property type="match status" value="2"/>
</dbReference>
<feature type="compositionally biased region" description="Polar residues" evidence="4">
    <location>
        <begin position="339"/>
        <end position="352"/>
    </location>
</feature>
<dbReference type="PROSITE" id="PS50106">
    <property type="entry name" value="PDZ"/>
    <property type="match status" value="1"/>
</dbReference>
<dbReference type="SMART" id="SM01088">
    <property type="entry name" value="Col_cuticle_N"/>
    <property type="match status" value="1"/>
</dbReference>
<feature type="region of interest" description="Disordered" evidence="4">
    <location>
        <begin position="438"/>
        <end position="466"/>
    </location>
</feature>
<dbReference type="InterPro" id="IPR001478">
    <property type="entry name" value="PDZ"/>
</dbReference>
<dbReference type="Pfam" id="PF17820">
    <property type="entry name" value="PDZ_6"/>
    <property type="match status" value="1"/>
</dbReference>
<accession>A0A8S1HN36</accession>
<dbReference type="CDD" id="cd06768">
    <property type="entry name" value="PDZ_NHERF-like"/>
    <property type="match status" value="1"/>
</dbReference>
<feature type="compositionally biased region" description="Basic and acidic residues" evidence="4">
    <location>
        <begin position="372"/>
        <end position="387"/>
    </location>
</feature>
<evidence type="ECO:0000256" key="5">
    <source>
        <dbReference type="SAM" id="Phobius"/>
    </source>
</evidence>
<proteinExistence type="predicted"/>
<keyword evidence="5" id="KW-1133">Transmembrane helix</keyword>
<dbReference type="InterPro" id="IPR036034">
    <property type="entry name" value="PDZ_sf"/>
</dbReference>
<dbReference type="EMBL" id="CAJGYM010000078">
    <property type="protein sequence ID" value="CAD6196744.1"/>
    <property type="molecule type" value="Genomic_DNA"/>
</dbReference>
<reference evidence="8" key="1">
    <citation type="submission" date="2020-10" db="EMBL/GenBank/DDBJ databases">
        <authorList>
            <person name="Kikuchi T."/>
        </authorList>
    </citation>
    <scope>NUCLEOTIDE SEQUENCE</scope>
    <source>
        <strain evidence="8">NKZ352</strain>
    </source>
</reference>
<keyword evidence="5" id="KW-0812">Transmembrane</keyword>
<feature type="compositionally biased region" description="Low complexity" evidence="4">
    <location>
        <begin position="444"/>
        <end position="453"/>
    </location>
</feature>
<keyword evidence="5" id="KW-0472">Membrane</keyword>
<keyword evidence="2" id="KW-0677">Repeat</keyword>
<name>A0A8S1HN36_9PELO</name>
<evidence type="ECO:0000256" key="3">
    <source>
        <dbReference type="ARBA" id="ARBA00023157"/>
    </source>
</evidence>
<dbReference type="Proteomes" id="UP000835052">
    <property type="component" value="Unassembled WGS sequence"/>
</dbReference>
<dbReference type="InterPro" id="IPR041489">
    <property type="entry name" value="PDZ_6"/>
</dbReference>
<dbReference type="InterPro" id="IPR002486">
    <property type="entry name" value="Col_cuticle_N"/>
</dbReference>
<dbReference type="SMART" id="SM00228">
    <property type="entry name" value="PDZ"/>
    <property type="match status" value="1"/>
</dbReference>
<feature type="compositionally biased region" description="Acidic residues" evidence="4">
    <location>
        <begin position="54"/>
        <end position="67"/>
    </location>
</feature>
<dbReference type="PANTHER" id="PTHR24637">
    <property type="entry name" value="COLLAGEN"/>
    <property type="match status" value="1"/>
</dbReference>
<dbReference type="PANTHER" id="PTHR24637:SF252">
    <property type="entry name" value="NEMATODE CUTICLE COLLAGEN N-TERMINAL DOMAIN-CONTAINING PROTEIN"/>
    <property type="match status" value="1"/>
</dbReference>
<feature type="domain" description="PDZ" evidence="7">
    <location>
        <begin position="230"/>
        <end position="312"/>
    </location>
</feature>
<feature type="chain" id="PRO_5035911218" description="PDZ domain-containing protein" evidence="6">
    <location>
        <begin position="22"/>
        <end position="911"/>
    </location>
</feature>
<evidence type="ECO:0000256" key="4">
    <source>
        <dbReference type="SAM" id="MobiDB-lite"/>
    </source>
</evidence>
<feature type="region of interest" description="Disordered" evidence="4">
    <location>
        <begin position="369"/>
        <end position="406"/>
    </location>
</feature>
<dbReference type="AlphaFoldDB" id="A0A8S1HN36"/>
<dbReference type="OrthoDB" id="10007415at2759"/>
<keyword evidence="6" id="KW-0732">Signal</keyword>
<dbReference type="Gene3D" id="2.30.42.10">
    <property type="match status" value="1"/>
</dbReference>
<protein>
    <recommendedName>
        <fullName evidence="7">PDZ domain-containing protein</fullName>
    </recommendedName>
</protein>
<dbReference type="Pfam" id="PF01484">
    <property type="entry name" value="Col_cuticle_N"/>
    <property type="match status" value="1"/>
</dbReference>
<dbReference type="SUPFAM" id="SSF50156">
    <property type="entry name" value="PDZ domain-like"/>
    <property type="match status" value="1"/>
</dbReference>
<keyword evidence="3" id="KW-1015">Disulfide bond</keyword>
<evidence type="ECO:0000313" key="9">
    <source>
        <dbReference type="Proteomes" id="UP000835052"/>
    </source>
</evidence>
<feature type="compositionally biased region" description="Basic and acidic residues" evidence="4">
    <location>
        <begin position="33"/>
        <end position="43"/>
    </location>
</feature>
<feature type="region of interest" description="Disordered" evidence="4">
    <location>
        <begin position="330"/>
        <end position="352"/>
    </location>
</feature>
<keyword evidence="9" id="KW-1185">Reference proteome</keyword>
<comment type="caution">
    <text evidence="8">The sequence shown here is derived from an EMBL/GenBank/DDBJ whole genome shotgun (WGS) entry which is preliminary data.</text>
</comment>
<feature type="region of interest" description="Disordered" evidence="4">
    <location>
        <begin position="861"/>
        <end position="911"/>
    </location>
</feature>
<feature type="region of interest" description="Disordered" evidence="4">
    <location>
        <begin position="32"/>
        <end position="69"/>
    </location>
</feature>
<sequence>MLLGLVAFLVFLAIMLKLVRDDEKKKKKVAATMEKEERVEMRNESVGWQLGGGENEEDEEVQEEEEERENRPLIVIATEVTTTTSKPMEHLDAEQRSAIFHLEECLRDDEDDQKTLEVLRVHRELDHTPILTVQAHLIGAVDVKTTAAAAVLRAENANMNIHKANDWPRRLFIPSSAVTMMMAAVVVVVIVGVIFLVCLTNEPVFVPPPPPLDSDHHDHHDMTRKPLPRLAHLVKNETTDEFGFNLHAERHRGHFIGTVDAGGIGERAGLRMGQRIVGVNDVLIFPDTPHKEVVALIKKSPTSTTLLVASEDVDKWHTSHHVPYSFEEAEHYPEPPKSRTATAVSQHPQKLSPHSIQVGDEMEVVLHHQPKHHDNDSEEEYFHDTQHGHAPQPQTQLHTYDIPPAEGTDDLLSQVFGNVQLQPVAGGNVIVESRTVEMGHHHPPSSTASSVASSHRESAIDVPPSHHYVPSYGTQTRDHVVPFAQQPSPLSNGSSVGYAGSTGSGGYDDDIYHLSAKEARERLRNRNRKQRALDMSLNEKYELKEPVGHLLQLPPASSNLRQPNTQMDRASVATFASVALSIGAIAACAVVASRLCDDINGFFDETFAEFKQAQMSTDDAWNEVMHVKKNEDQSEFMKFARREKREDLPSHCNCLAQHNCPPGPPGTPGKDGEDGRPGAPGPRGANGMSGVELARDMREDSGCIKCPAGAPGRPGPQGLAGLPGPRGNDGKPGNPGRIGARGPVGEPGNPGLPGTAGAPGRMGHPGRNGVKNLPGPPGPPGLPGPRGPAGPTGEPGVAEEGPDGLPGPGGPPGMPGMPGAMGKPGPPGQPGIPGHDGAYCPCPPREQLMVEMANESTFVESAHLEQEEPQEDYKGPGDKKTKKSEQSVPVVAEQHEETYEMRFPPNLFAVQ</sequence>
<feature type="region of interest" description="Disordered" evidence="4">
    <location>
        <begin position="663"/>
        <end position="689"/>
    </location>
</feature>
<feature type="transmembrane region" description="Helical" evidence="5">
    <location>
        <begin position="570"/>
        <end position="592"/>
    </location>
</feature>
<gene>
    <name evidence="8" type="ORF">CAUJ_LOCUS12656</name>
</gene>